<dbReference type="PATRIC" id="fig|1434108.4.peg.877"/>
<evidence type="ECO:0000313" key="1">
    <source>
        <dbReference type="EMBL" id="AKB53726.1"/>
    </source>
</evidence>
<dbReference type="AlphaFoldDB" id="A0A0E3LMW4"/>
<dbReference type="KEGG" id="mby:MSBRM_0728"/>
<protein>
    <submittedName>
        <fullName evidence="1">Uncharacterized protein</fullName>
    </submittedName>
</protein>
<dbReference type="Pfam" id="PF13289">
    <property type="entry name" value="SIR2_2"/>
    <property type="match status" value="1"/>
</dbReference>
<evidence type="ECO:0000313" key="2">
    <source>
        <dbReference type="Proteomes" id="UP000033033"/>
    </source>
</evidence>
<dbReference type="HOGENOM" id="CLU_006089_0_0_2"/>
<accession>A0A0E3LMW4</accession>
<dbReference type="SUPFAM" id="SSF48371">
    <property type="entry name" value="ARM repeat"/>
    <property type="match status" value="1"/>
</dbReference>
<dbReference type="GeneID" id="24843935"/>
<reference evidence="1 2" key="1">
    <citation type="submission" date="2014-07" db="EMBL/GenBank/DDBJ databases">
        <title>Methanogenic archaea and the global carbon cycle.</title>
        <authorList>
            <person name="Henriksen J.R."/>
            <person name="Luke J."/>
            <person name="Reinhart S."/>
            <person name="Benedict M.N."/>
            <person name="Youngblut N.D."/>
            <person name="Metcalf M.E."/>
            <person name="Whitaker R.J."/>
            <person name="Metcalf W.W."/>
        </authorList>
    </citation>
    <scope>NUCLEOTIDE SEQUENCE [LARGE SCALE GENOMIC DNA]</scope>
    <source>
        <strain evidence="1 2">MS</strain>
    </source>
</reference>
<dbReference type="STRING" id="1434108.MSBRM_0728"/>
<dbReference type="EMBL" id="CP009528">
    <property type="protein sequence ID" value="AKB53726.1"/>
    <property type="molecule type" value="Genomic_DNA"/>
</dbReference>
<keyword evidence="2" id="KW-1185">Reference proteome</keyword>
<organism evidence="1 2">
    <name type="scientific">Methanosarcina barkeri MS</name>
    <dbReference type="NCBI Taxonomy" id="1434108"/>
    <lineage>
        <taxon>Archaea</taxon>
        <taxon>Methanobacteriati</taxon>
        <taxon>Methanobacteriota</taxon>
        <taxon>Stenosarchaea group</taxon>
        <taxon>Methanomicrobia</taxon>
        <taxon>Methanosarcinales</taxon>
        <taxon>Methanosarcinaceae</taxon>
        <taxon>Methanosarcina</taxon>
    </lineage>
</organism>
<gene>
    <name evidence="1" type="ORF">MSBRM_0728</name>
</gene>
<sequence>MALGEIVPIPKLPPQIIDAVNSNTLAVFIGAGVSRIVGCASWKTLANNLIEFCFSKSCINFKEKETLSAYDPKKSITICKYILTQKGFESDLINIIKESLKPKEDLYESQNIYHELYGLRGLFVTTNVDDCFHSKFERPNIVYKEKDFKLNSTNDDIDKSKLYQIHGSLLSPDSLVFTVSDYLQKYNNPYFQHFMQKLFSTYVVLFLGYGLEEFEVLDYLITKFDHSQGTEMRHFILLPYYSGENRIVEFDRSYYRSLGITVVPYKKDERGYNQLYEVIKQWNSEVNQISTYLSESFREIDKCIASFDNASANRIFQIILNDEPQRNYFFEALASCDNPFPWLKLLHEKKYLDPKKNPSPKEVSSDKKIYFEVKYWNVLGYLRNLATKNAASPDSEITKDISQIIDSIIGYRENGARIENYHTDSILIDIIFKLPVEIVEEKHIVFLERALNTKINKVFITSQIYKSAFPFLISNQKIDLLLKLLEVIFNYEKSDDFYKYSSLVENYWLRKAIFEYKTEIIDLCGMDAAKIILHKIEDIISEDDTQFRTASVTTIENSDQNINKEKYAYQCVSFVRDIFEATDPEVLNQTILELLYKSHPIFRRIAIHTISYHYNSLHKIFWALNFNPIDDYSLKHEVYELLSKNCLSFSRSELNMAVNWIESADYHADDLQLSSRDEYLAYKKKCWLSSIQEANNPDITSLYLKYDKINPEGISYPGDIIHFESFEGSISPISESELLAKSNNEIAEYLSEFREKTGVRTPSKEGLAETLQKCISNKPEKFSENLSPYLSVPEIYQYYILWGLTEACRNRRNFFWNNVLNFISQLLESTNFWNIKQAEDESNYRNRIVSQIADLIDEGLLKDHTFENGTLSLAEDILLTLAQKANSDFYNMRDLTTSVLNSSKGKIFSALIDYSMYFSHLIIEGEERKWKESIKSEFNTRLDRDFEPSVEFSYILGKYISHLFYLDESWTKKNIDKIFLVDQDKYWEAAFTGYLFYCSKIDKRIYFLLREKGHYKKAIQTKFEDNHINERLVQHICIGYIEGWEKLDDKESLIFQLLEKSDPQRISEIIRYFETQNNKITEKVSSKIKPLWNSLYDILLSNEGDKDYQVVASDLLSWISLIDYIDSEILEWIKFSVRNLDSIPDFIEDLIIHAQKTPLEVGEIYIEMLENGKYPYYYEDETKKIVRMLYENDQKEIADRICNCFELKGYGGFLREIYKEYNSLI</sequence>
<dbReference type="RefSeq" id="WP_048119693.1">
    <property type="nucleotide sequence ID" value="NZ_CP009528.1"/>
</dbReference>
<name>A0A0E3LMW4_METBA</name>
<dbReference type="InterPro" id="IPR016024">
    <property type="entry name" value="ARM-type_fold"/>
</dbReference>
<dbReference type="Proteomes" id="UP000033033">
    <property type="component" value="Chromosome"/>
</dbReference>
<proteinExistence type="predicted"/>